<dbReference type="InterPro" id="IPR049326">
    <property type="entry name" value="Rhodopsin_dom_fungi"/>
</dbReference>
<keyword evidence="3 7" id="KW-1133">Transmembrane helix</keyword>
<gene>
    <name evidence="9" type="ORF">FHETE_11197</name>
</gene>
<keyword evidence="4 7" id="KW-0472">Membrane</keyword>
<evidence type="ECO:0000256" key="6">
    <source>
        <dbReference type="SAM" id="MobiDB-lite"/>
    </source>
</evidence>
<evidence type="ECO:0000256" key="2">
    <source>
        <dbReference type="ARBA" id="ARBA00022692"/>
    </source>
</evidence>
<sequence>MKLIFGQKIAVICIFSIGSLVGIASIFQIVEAQRYTANSREFPFEFSLAMVWANVEVHLAVFTSCLALLRPVFRKIIPGLSSGRTTYPSNGLSHLSNTRTRSIALQGSRSPRDIEGVIEGQRAYDSLDYDAISLPGTKDVNSISRQGFMQQREHHMTDSSGRGSMSTHNSAR</sequence>
<dbReference type="OrthoDB" id="5421689at2759"/>
<evidence type="ECO:0000256" key="7">
    <source>
        <dbReference type="SAM" id="Phobius"/>
    </source>
</evidence>
<comment type="caution">
    <text evidence="9">The sequence shown here is derived from an EMBL/GenBank/DDBJ whole genome shotgun (WGS) entry which is preliminary data.</text>
</comment>
<dbReference type="Pfam" id="PF20684">
    <property type="entry name" value="Fung_rhodopsin"/>
    <property type="match status" value="1"/>
</dbReference>
<accession>A0A8H5WEJ7</accession>
<dbReference type="AlphaFoldDB" id="A0A8H5WEJ7"/>
<comment type="similarity">
    <text evidence="5">Belongs to the SAT4 family.</text>
</comment>
<dbReference type="Proteomes" id="UP000567885">
    <property type="component" value="Unassembled WGS sequence"/>
</dbReference>
<evidence type="ECO:0000313" key="10">
    <source>
        <dbReference type="Proteomes" id="UP000567885"/>
    </source>
</evidence>
<protein>
    <submittedName>
        <fullName evidence="9">Integral membrane protein</fullName>
    </submittedName>
</protein>
<proteinExistence type="inferred from homology"/>
<name>A0A8H5WEJ7_FUSHE</name>
<dbReference type="PANTHER" id="PTHR33048:SF47">
    <property type="entry name" value="INTEGRAL MEMBRANE PROTEIN-RELATED"/>
    <property type="match status" value="1"/>
</dbReference>
<evidence type="ECO:0000256" key="4">
    <source>
        <dbReference type="ARBA" id="ARBA00023136"/>
    </source>
</evidence>
<feature type="transmembrane region" description="Helical" evidence="7">
    <location>
        <begin position="50"/>
        <end position="69"/>
    </location>
</feature>
<evidence type="ECO:0000259" key="8">
    <source>
        <dbReference type="Pfam" id="PF20684"/>
    </source>
</evidence>
<dbReference type="InterPro" id="IPR052337">
    <property type="entry name" value="SAT4-like"/>
</dbReference>
<comment type="subcellular location">
    <subcellularLocation>
        <location evidence="1">Membrane</location>
        <topology evidence="1">Multi-pass membrane protein</topology>
    </subcellularLocation>
</comment>
<reference evidence="9 10" key="1">
    <citation type="submission" date="2020-05" db="EMBL/GenBank/DDBJ databases">
        <title>Identification and distribution of gene clusters putatively required for synthesis of sphingolipid metabolism inhibitors in phylogenetically diverse species of the filamentous fungus Fusarium.</title>
        <authorList>
            <person name="Kim H.-S."/>
            <person name="Busman M."/>
            <person name="Brown D.W."/>
            <person name="Divon H."/>
            <person name="Uhlig S."/>
            <person name="Proctor R.H."/>
        </authorList>
    </citation>
    <scope>NUCLEOTIDE SEQUENCE [LARGE SCALE GENOMIC DNA]</scope>
    <source>
        <strain evidence="9 10">NRRL 20693</strain>
    </source>
</reference>
<keyword evidence="2 7" id="KW-0812">Transmembrane</keyword>
<feature type="transmembrane region" description="Helical" evidence="7">
    <location>
        <begin position="9"/>
        <end position="30"/>
    </location>
</feature>
<evidence type="ECO:0000256" key="5">
    <source>
        <dbReference type="ARBA" id="ARBA00038359"/>
    </source>
</evidence>
<feature type="compositionally biased region" description="Polar residues" evidence="6">
    <location>
        <begin position="158"/>
        <end position="172"/>
    </location>
</feature>
<keyword evidence="10" id="KW-1185">Reference proteome</keyword>
<organism evidence="9 10">
    <name type="scientific">Fusarium heterosporum</name>
    <dbReference type="NCBI Taxonomy" id="42747"/>
    <lineage>
        <taxon>Eukaryota</taxon>
        <taxon>Fungi</taxon>
        <taxon>Dikarya</taxon>
        <taxon>Ascomycota</taxon>
        <taxon>Pezizomycotina</taxon>
        <taxon>Sordariomycetes</taxon>
        <taxon>Hypocreomycetidae</taxon>
        <taxon>Hypocreales</taxon>
        <taxon>Nectriaceae</taxon>
        <taxon>Fusarium</taxon>
        <taxon>Fusarium heterosporum species complex</taxon>
    </lineage>
</organism>
<evidence type="ECO:0000256" key="3">
    <source>
        <dbReference type="ARBA" id="ARBA00022989"/>
    </source>
</evidence>
<feature type="domain" description="Rhodopsin" evidence="8">
    <location>
        <begin position="2"/>
        <end position="75"/>
    </location>
</feature>
<evidence type="ECO:0000256" key="1">
    <source>
        <dbReference type="ARBA" id="ARBA00004141"/>
    </source>
</evidence>
<dbReference type="PANTHER" id="PTHR33048">
    <property type="entry name" value="PTH11-LIKE INTEGRAL MEMBRANE PROTEIN (AFU_ORTHOLOGUE AFUA_5G11245)"/>
    <property type="match status" value="1"/>
</dbReference>
<dbReference type="GO" id="GO:0016020">
    <property type="term" value="C:membrane"/>
    <property type="evidence" value="ECO:0007669"/>
    <property type="project" value="UniProtKB-SubCell"/>
</dbReference>
<dbReference type="EMBL" id="JAAGWQ010000435">
    <property type="protein sequence ID" value="KAF5655339.1"/>
    <property type="molecule type" value="Genomic_DNA"/>
</dbReference>
<evidence type="ECO:0000313" key="9">
    <source>
        <dbReference type="EMBL" id="KAF5655339.1"/>
    </source>
</evidence>
<feature type="region of interest" description="Disordered" evidence="6">
    <location>
        <begin position="150"/>
        <end position="172"/>
    </location>
</feature>